<dbReference type="VEuPathDB" id="FungiDB:MSYG_2552"/>
<dbReference type="Proteomes" id="UP000186303">
    <property type="component" value="Chromosome 4"/>
</dbReference>
<dbReference type="InterPro" id="IPR007513">
    <property type="entry name" value="SERF-like_N"/>
</dbReference>
<dbReference type="InterPro" id="IPR039438">
    <property type="entry name" value="At2g23090-like_Znf"/>
</dbReference>
<accession>A0A1M8A6V4</accession>
<feature type="region of interest" description="Disordered" evidence="1">
    <location>
        <begin position="55"/>
        <end position="77"/>
    </location>
</feature>
<dbReference type="AlphaFoldDB" id="A0A1M8A6V4"/>
<dbReference type="OMA" id="VICKVCY"/>
<dbReference type="InterPro" id="IPR026939">
    <property type="entry name" value="ZNF706/At2g23090_sf"/>
</dbReference>
<sequence length="77" mass="8348">MGNGARAQQKRERNAKTGGPKEAKSQLKANEAAKSVICVTCRQTFLQTVREPALAQHAENKHGKTVKDCFPSWAPAA</sequence>
<feature type="region of interest" description="Disordered" evidence="1">
    <location>
        <begin position="1"/>
        <end position="30"/>
    </location>
</feature>
<dbReference type="OrthoDB" id="370932at2759"/>
<protein>
    <recommendedName>
        <fullName evidence="6">DUF1909-domain-containing protein</fullName>
    </recommendedName>
</protein>
<organism evidence="4 5">
    <name type="scientific">Malassezia sympodialis (strain ATCC 42132)</name>
    <name type="common">Atopic eczema-associated yeast</name>
    <dbReference type="NCBI Taxonomy" id="1230383"/>
    <lineage>
        <taxon>Eukaryota</taxon>
        <taxon>Fungi</taxon>
        <taxon>Dikarya</taxon>
        <taxon>Basidiomycota</taxon>
        <taxon>Ustilaginomycotina</taxon>
        <taxon>Malasseziomycetes</taxon>
        <taxon>Malasseziales</taxon>
        <taxon>Malasseziaceae</taxon>
        <taxon>Malassezia</taxon>
    </lineage>
</organism>
<keyword evidence="5" id="KW-1185">Reference proteome</keyword>
<evidence type="ECO:0008006" key="6">
    <source>
        <dbReference type="Google" id="ProtNLM"/>
    </source>
</evidence>
<feature type="compositionally biased region" description="Basic and acidic residues" evidence="1">
    <location>
        <begin position="58"/>
        <end position="67"/>
    </location>
</feature>
<feature type="compositionally biased region" description="Basic and acidic residues" evidence="1">
    <location>
        <begin position="9"/>
        <end position="25"/>
    </location>
</feature>
<evidence type="ECO:0000259" key="3">
    <source>
        <dbReference type="Pfam" id="PF12907"/>
    </source>
</evidence>
<evidence type="ECO:0000313" key="5">
    <source>
        <dbReference type="Proteomes" id="UP000186303"/>
    </source>
</evidence>
<feature type="domain" description="At2g23090-like zinc-binding" evidence="3">
    <location>
        <begin position="37"/>
        <end position="73"/>
    </location>
</feature>
<dbReference type="InterPro" id="IPR039713">
    <property type="entry name" value="At2g23090-like"/>
</dbReference>
<dbReference type="PANTHER" id="PTHR33788">
    <property type="entry name" value="OS07G0114300 PROTEIN"/>
    <property type="match status" value="1"/>
</dbReference>
<reference evidence="5" key="1">
    <citation type="journal article" date="2017" name="Nucleic Acids Res.">
        <title>Proteogenomics produces comprehensive and highly accurate protein-coding gene annotation in a complete genome assembly of Malassezia sympodialis.</title>
        <authorList>
            <person name="Zhu Y."/>
            <person name="Engstroem P.G."/>
            <person name="Tellgren-Roth C."/>
            <person name="Baudo C.D."/>
            <person name="Kennell J.C."/>
            <person name="Sun S."/>
            <person name="Billmyre R.B."/>
            <person name="Schroeder M.S."/>
            <person name="Andersson A."/>
            <person name="Holm T."/>
            <person name="Sigurgeirsson B."/>
            <person name="Wu G."/>
            <person name="Sankaranarayanan S.R."/>
            <person name="Siddharthan R."/>
            <person name="Sanyal K."/>
            <person name="Lundeberg J."/>
            <person name="Nystedt B."/>
            <person name="Boekhout T."/>
            <person name="Dawson T.L. Jr."/>
            <person name="Heitman J."/>
            <person name="Scheynius A."/>
            <person name="Lehtioe J."/>
        </authorList>
    </citation>
    <scope>NUCLEOTIDE SEQUENCE [LARGE SCALE GENOMIC DNA]</scope>
    <source>
        <strain evidence="5">ATCC 42132</strain>
    </source>
</reference>
<dbReference type="Gene3D" id="4.10.1050.10">
    <property type="entry name" value="At2g23090-like"/>
    <property type="match status" value="1"/>
</dbReference>
<gene>
    <name evidence="4" type="ORF">MSYG_2552</name>
</gene>
<feature type="domain" description="Small EDRK-rich factor-like N-terminal" evidence="2">
    <location>
        <begin position="1"/>
        <end position="34"/>
    </location>
</feature>
<name>A0A1M8A6V4_MALS4</name>
<evidence type="ECO:0000256" key="1">
    <source>
        <dbReference type="SAM" id="MobiDB-lite"/>
    </source>
</evidence>
<evidence type="ECO:0000313" key="4">
    <source>
        <dbReference type="EMBL" id="SHO78210.1"/>
    </source>
</evidence>
<dbReference type="Pfam" id="PF12907">
    <property type="entry name" value="zf-met2"/>
    <property type="match status" value="1"/>
</dbReference>
<proteinExistence type="predicted"/>
<evidence type="ECO:0000259" key="2">
    <source>
        <dbReference type="Pfam" id="PF04419"/>
    </source>
</evidence>
<dbReference type="PANTHER" id="PTHR33788:SF1">
    <property type="entry name" value="ZINC-BINDING PROTEIN"/>
    <property type="match status" value="1"/>
</dbReference>
<dbReference type="SUPFAM" id="SSF118359">
    <property type="entry name" value="Expressed protein At2g23090/F21P24.15"/>
    <property type="match status" value="1"/>
</dbReference>
<dbReference type="Pfam" id="PF04419">
    <property type="entry name" value="SERF-like_N"/>
    <property type="match status" value="1"/>
</dbReference>
<dbReference type="EMBL" id="LT671824">
    <property type="protein sequence ID" value="SHO78210.1"/>
    <property type="molecule type" value="Genomic_DNA"/>
</dbReference>